<keyword evidence="4" id="KW-1185">Reference proteome</keyword>
<evidence type="ECO:0000259" key="2">
    <source>
        <dbReference type="Pfam" id="PF13670"/>
    </source>
</evidence>
<dbReference type="AlphaFoldDB" id="A0A1G7RSE0"/>
<dbReference type="EMBL" id="FNCS01000001">
    <property type="protein sequence ID" value="SDG12800.1"/>
    <property type="molecule type" value="Genomic_DNA"/>
</dbReference>
<dbReference type="Proteomes" id="UP000199495">
    <property type="component" value="Unassembled WGS sequence"/>
</dbReference>
<evidence type="ECO:0000256" key="1">
    <source>
        <dbReference type="SAM" id="SignalP"/>
    </source>
</evidence>
<feature type="chain" id="PRO_5011614801" evidence="1">
    <location>
        <begin position="24"/>
        <end position="307"/>
    </location>
</feature>
<evidence type="ECO:0000313" key="4">
    <source>
        <dbReference type="Proteomes" id="UP000199495"/>
    </source>
</evidence>
<feature type="signal peptide" evidence="1">
    <location>
        <begin position="1"/>
        <end position="23"/>
    </location>
</feature>
<keyword evidence="1" id="KW-0732">Signal</keyword>
<gene>
    <name evidence="3" type="ORF">SAMN04487974_10144</name>
</gene>
<dbReference type="RefSeq" id="WP_176762431.1">
    <property type="nucleotide sequence ID" value="NZ_FNCS01000001.1"/>
</dbReference>
<protein>
    <submittedName>
        <fullName evidence="3">Peptidase propeptide and YPEB domain-containing protein</fullName>
    </submittedName>
</protein>
<feature type="domain" description="PepSY" evidence="2">
    <location>
        <begin position="191"/>
        <end position="241"/>
    </location>
</feature>
<dbReference type="InterPro" id="IPR025711">
    <property type="entry name" value="PepSY"/>
</dbReference>
<dbReference type="STRING" id="440168.SAMN04487974_10144"/>
<name>A0A1G7RSE0_9HYPH</name>
<dbReference type="Pfam" id="PF13670">
    <property type="entry name" value="PepSY_2"/>
    <property type="match status" value="1"/>
</dbReference>
<organism evidence="3 4">
    <name type="scientific">Pelagibacterium luteolum</name>
    <dbReference type="NCBI Taxonomy" id="440168"/>
    <lineage>
        <taxon>Bacteria</taxon>
        <taxon>Pseudomonadati</taxon>
        <taxon>Pseudomonadota</taxon>
        <taxon>Alphaproteobacteria</taxon>
        <taxon>Hyphomicrobiales</taxon>
        <taxon>Devosiaceae</taxon>
        <taxon>Pelagibacterium</taxon>
    </lineage>
</organism>
<reference evidence="3 4" key="1">
    <citation type="submission" date="2016-10" db="EMBL/GenBank/DDBJ databases">
        <authorList>
            <person name="de Groot N.N."/>
        </authorList>
    </citation>
    <scope>NUCLEOTIDE SEQUENCE [LARGE SCALE GENOMIC DNA]</scope>
    <source>
        <strain evidence="3 4">CGMCC 1.10267</strain>
    </source>
</reference>
<sequence length="307" mass="32864">MKLSRNVLALAALALVPTGYALAQTPMGSVSGTVLEGEVSDVFGTRFILEDENGRVLVDPASPYDAAALESGDRVVVTGEETADGFVAHSITLADGTVILSAAAAAADVPTMAAPGAEMTVEEATAYLDGLGLFTEIRFDERDDGRYAFDVVDTDGRSVDIELNLDGAIHEIDVDDDRPSTNVNLATLLPETLQTAISDRGIVDLIDFDIDDRHYEIEGYDASGRKIEIEIGFDQRTGSVAVQTDRPTPSDVDIDAVTAQVEAAGYAVTSSERKPRHIEMIATSPEGSEVRLHVDFEGQVYRETLVR</sequence>
<evidence type="ECO:0000313" key="3">
    <source>
        <dbReference type="EMBL" id="SDG12800.1"/>
    </source>
</evidence>
<proteinExistence type="predicted"/>
<accession>A0A1G7RSE0</accession>